<dbReference type="EC" id="2.3.1.-" evidence="2"/>
<keyword evidence="5" id="KW-1185">Reference proteome</keyword>
<dbReference type="InterPro" id="IPR052564">
    <property type="entry name" value="N-acetyltrans/Recomb-assoc"/>
</dbReference>
<evidence type="ECO:0000259" key="1">
    <source>
        <dbReference type="PROSITE" id="PS51186"/>
    </source>
</evidence>
<reference evidence="2 5" key="2">
    <citation type="submission" date="2020-08" db="EMBL/GenBank/DDBJ databases">
        <title>Genomic Encyclopedia of Type Strains, Phase IV (KMG-IV): sequencing the most valuable type-strain genomes for metagenomic binning, comparative biology and taxonomic classification.</title>
        <authorList>
            <person name="Goeker M."/>
        </authorList>
    </citation>
    <scope>NUCLEOTIDE SEQUENCE [LARGE SCALE GENOMIC DNA]</scope>
    <source>
        <strain evidence="2 5">DSM 8510</strain>
    </source>
</reference>
<dbReference type="AlphaFoldDB" id="A0A6I4UIT5"/>
<dbReference type="EMBL" id="JACICE010000002">
    <property type="protein sequence ID" value="MBB3776113.1"/>
    <property type="molecule type" value="Genomic_DNA"/>
</dbReference>
<dbReference type="InterPro" id="IPR016181">
    <property type="entry name" value="Acyl_CoA_acyltransferase"/>
</dbReference>
<reference evidence="3 4" key="1">
    <citation type="submission" date="2019-12" db="EMBL/GenBank/DDBJ databases">
        <title>Genomic-based taxomic classification of the family Erythrobacteraceae.</title>
        <authorList>
            <person name="Xu L."/>
        </authorList>
    </citation>
    <scope>NUCLEOTIDE SEQUENCE [LARGE SCALE GENOMIC DNA]</scope>
    <source>
        <strain evidence="3 4">JCM 10282</strain>
    </source>
</reference>
<dbReference type="RefSeq" id="WP_160760909.1">
    <property type="nucleotide sequence ID" value="NZ_BAAADZ010000010.1"/>
</dbReference>
<organism evidence="3 4">
    <name type="scientific">Erythrobacter ramosus</name>
    <dbReference type="NCBI Taxonomy" id="35811"/>
    <lineage>
        <taxon>Bacteria</taxon>
        <taxon>Pseudomonadati</taxon>
        <taxon>Pseudomonadota</taxon>
        <taxon>Alphaproteobacteria</taxon>
        <taxon>Sphingomonadales</taxon>
        <taxon>Erythrobacteraceae</taxon>
        <taxon>Erythrobacter/Porphyrobacter group</taxon>
        <taxon>Erythrobacter</taxon>
    </lineage>
</organism>
<protein>
    <submittedName>
        <fullName evidence="2 3">Acetyltransferase</fullName>
        <ecNumber evidence="2">2.3.1.-</ecNumber>
    </submittedName>
</protein>
<dbReference type="CDD" id="cd04301">
    <property type="entry name" value="NAT_SF"/>
    <property type="match status" value="1"/>
</dbReference>
<proteinExistence type="predicted"/>
<accession>A0A6I4UIT5</accession>
<dbReference type="EMBL" id="WTYB01000002">
    <property type="protein sequence ID" value="MXP38802.1"/>
    <property type="molecule type" value="Genomic_DNA"/>
</dbReference>
<feature type="domain" description="N-acetyltransferase" evidence="1">
    <location>
        <begin position="4"/>
        <end position="162"/>
    </location>
</feature>
<evidence type="ECO:0000313" key="4">
    <source>
        <dbReference type="Proteomes" id="UP000430021"/>
    </source>
</evidence>
<evidence type="ECO:0000313" key="5">
    <source>
        <dbReference type="Proteomes" id="UP000548685"/>
    </source>
</evidence>
<dbReference type="Gene3D" id="3.40.630.30">
    <property type="match status" value="1"/>
</dbReference>
<evidence type="ECO:0000313" key="2">
    <source>
        <dbReference type="EMBL" id="MBB3776113.1"/>
    </source>
</evidence>
<dbReference type="GO" id="GO:0016747">
    <property type="term" value="F:acyltransferase activity, transferring groups other than amino-acyl groups"/>
    <property type="evidence" value="ECO:0007669"/>
    <property type="project" value="InterPro"/>
</dbReference>
<dbReference type="Proteomes" id="UP000430021">
    <property type="component" value="Unassembled WGS sequence"/>
</dbReference>
<dbReference type="InterPro" id="IPR000182">
    <property type="entry name" value="GNAT_dom"/>
</dbReference>
<sequence length="162" mass="17629">MAEYTIRAFTPADAEAIAALTLAAIRQTALRAYSFDQVAAWSARYSPARLLESAARGDVILVAADGDERPAAYTVLEADGHLDMLFCHPDHTGHGLGLRLLNDAEVAARALGAERLYTEASELARPVFARAGYALLHRRDFTIPFEGSEVAIHNYAMEKRLG</sequence>
<dbReference type="PANTHER" id="PTHR43451">
    <property type="entry name" value="ACETYLTRANSFERASE (GNAT) FAMILY PROTEIN"/>
    <property type="match status" value="1"/>
</dbReference>
<dbReference type="OrthoDB" id="9789081at2"/>
<dbReference type="PANTHER" id="PTHR43451:SF1">
    <property type="entry name" value="ACETYLTRANSFERASE"/>
    <property type="match status" value="1"/>
</dbReference>
<comment type="caution">
    <text evidence="3">The sequence shown here is derived from an EMBL/GenBank/DDBJ whole genome shotgun (WGS) entry which is preliminary data.</text>
</comment>
<keyword evidence="3" id="KW-0808">Transferase</keyword>
<keyword evidence="2" id="KW-0012">Acyltransferase</keyword>
<dbReference type="Pfam" id="PF13673">
    <property type="entry name" value="Acetyltransf_10"/>
    <property type="match status" value="1"/>
</dbReference>
<evidence type="ECO:0000313" key="3">
    <source>
        <dbReference type="EMBL" id="MXP38802.1"/>
    </source>
</evidence>
<gene>
    <name evidence="2" type="ORF">FHS52_002082</name>
    <name evidence="3" type="ORF">GRI59_09305</name>
</gene>
<name>A0A6I4UIT5_9SPHN</name>
<dbReference type="SUPFAM" id="SSF55729">
    <property type="entry name" value="Acyl-CoA N-acyltransferases (Nat)"/>
    <property type="match status" value="1"/>
</dbReference>
<dbReference type="PROSITE" id="PS51186">
    <property type="entry name" value="GNAT"/>
    <property type="match status" value="1"/>
</dbReference>
<dbReference type="Proteomes" id="UP000548685">
    <property type="component" value="Unassembled WGS sequence"/>
</dbReference>